<accession>A0ABT2S7U6</accession>
<keyword evidence="3" id="KW-0813">Transport</keyword>
<organism evidence="7 8">
    <name type="scientific">Dorea ammoniilytica</name>
    <dbReference type="NCBI Taxonomy" id="2981788"/>
    <lineage>
        <taxon>Bacteria</taxon>
        <taxon>Bacillati</taxon>
        <taxon>Bacillota</taxon>
        <taxon>Clostridia</taxon>
        <taxon>Lachnospirales</taxon>
        <taxon>Lachnospiraceae</taxon>
        <taxon>Dorea</taxon>
    </lineage>
</organism>
<dbReference type="Pfam" id="PF00496">
    <property type="entry name" value="SBP_bac_5"/>
    <property type="match status" value="1"/>
</dbReference>
<dbReference type="InterPro" id="IPR000914">
    <property type="entry name" value="SBP_5_dom"/>
</dbReference>
<feature type="chain" id="PRO_5046585555" evidence="5">
    <location>
        <begin position="22"/>
        <end position="547"/>
    </location>
</feature>
<dbReference type="Gene3D" id="3.40.190.10">
    <property type="entry name" value="Periplasmic binding protein-like II"/>
    <property type="match status" value="1"/>
</dbReference>
<dbReference type="PIRSF" id="PIRSF002741">
    <property type="entry name" value="MppA"/>
    <property type="match status" value="1"/>
</dbReference>
<dbReference type="PANTHER" id="PTHR30290">
    <property type="entry name" value="PERIPLASMIC BINDING COMPONENT OF ABC TRANSPORTER"/>
    <property type="match status" value="1"/>
</dbReference>
<feature type="domain" description="Solute-binding protein family 5" evidence="6">
    <location>
        <begin position="80"/>
        <end position="466"/>
    </location>
</feature>
<reference evidence="7 8" key="1">
    <citation type="journal article" date="2021" name="ISME Commun">
        <title>Automated analysis of genomic sequences facilitates high-throughput and comprehensive description of bacteria.</title>
        <authorList>
            <person name="Hitch T.C.A."/>
        </authorList>
    </citation>
    <scope>NUCLEOTIDE SEQUENCE [LARGE SCALE GENOMIC DNA]</scope>
    <source>
        <strain evidence="7 8">Sanger_02</strain>
    </source>
</reference>
<dbReference type="Gene3D" id="3.10.105.10">
    <property type="entry name" value="Dipeptide-binding Protein, Domain 3"/>
    <property type="match status" value="1"/>
</dbReference>
<name>A0ABT2S7U6_9FIRM</name>
<dbReference type="EMBL" id="JAOQJV010000010">
    <property type="protein sequence ID" value="MCU6700330.1"/>
    <property type="molecule type" value="Genomic_DNA"/>
</dbReference>
<comment type="similarity">
    <text evidence="2">Belongs to the bacterial solute-binding protein 5 family.</text>
</comment>
<dbReference type="CDD" id="cd08504">
    <property type="entry name" value="PBP2_OppA"/>
    <property type="match status" value="1"/>
</dbReference>
<keyword evidence="8" id="KW-1185">Reference proteome</keyword>
<dbReference type="InterPro" id="IPR023765">
    <property type="entry name" value="SBP_5_CS"/>
</dbReference>
<gene>
    <name evidence="7" type="ORF">OCV65_08820</name>
</gene>
<dbReference type="RefSeq" id="WP_262581741.1">
    <property type="nucleotide sequence ID" value="NZ_JAOQJV010000010.1"/>
</dbReference>
<dbReference type="InterPro" id="IPR030678">
    <property type="entry name" value="Peptide/Ni-bd"/>
</dbReference>
<sequence>MKKRVLAAFLSMAMVAGLATGCGTPGGGSSDGDSSDGKVFRYAVNTLPTTLDPTKGQSIGDNEIQHAITEGLTRNTAGDVKPGIAESWDESEDGLTYTFHLRKDAKWSDGEPITAGDFEYSWKRLVNPETASPYAFIGDCLKNGQAIEQGNMDVEELGVKAVDDNTLEVTLEHPTSYFLSLIGSSGQFAPLRQDIVEKYGTDFAATSEKNVYSGPFVMTSSEDNVWTFEKNDNYWDKDSINLDKCELNYVENTDTQLSMYEAGDLDYVQVPTAYVPDYKDKAEVFANGNVDFCYINSKSDNPVLGNKNFRLALNYALNRNDYNKLANADTYTAFNGLVFPGLQAKGTTYGEAYDLNSYSYPLDGDQDKATEYLNAAMQELGIANASDITVEVVTTDADSSKRIVETLQEQWQNALGINVKIRQVTYADIYGKVFPEHDYEIGYGGWGSDYDDPYSYLELFKSDSSYNYSQYENPEVDQLLAASQDEADTDARMDELNKAEQDILADGAFVPLQTRNVYYMLDDDTTGINFYYCSLNIDWVYADVNAK</sequence>
<evidence type="ECO:0000256" key="3">
    <source>
        <dbReference type="ARBA" id="ARBA00022448"/>
    </source>
</evidence>
<evidence type="ECO:0000256" key="5">
    <source>
        <dbReference type="SAM" id="SignalP"/>
    </source>
</evidence>
<evidence type="ECO:0000313" key="7">
    <source>
        <dbReference type="EMBL" id="MCU6700330.1"/>
    </source>
</evidence>
<evidence type="ECO:0000259" key="6">
    <source>
        <dbReference type="Pfam" id="PF00496"/>
    </source>
</evidence>
<dbReference type="InterPro" id="IPR039424">
    <property type="entry name" value="SBP_5"/>
</dbReference>
<comment type="subcellular location">
    <subcellularLocation>
        <location evidence="1">Cell membrane</location>
        <topology evidence="1">Lipid-anchor</topology>
    </subcellularLocation>
</comment>
<comment type="caution">
    <text evidence="7">The sequence shown here is derived from an EMBL/GenBank/DDBJ whole genome shotgun (WGS) entry which is preliminary data.</text>
</comment>
<evidence type="ECO:0000256" key="1">
    <source>
        <dbReference type="ARBA" id="ARBA00004193"/>
    </source>
</evidence>
<dbReference type="Gene3D" id="3.90.76.10">
    <property type="entry name" value="Dipeptide-binding Protein, Domain 1"/>
    <property type="match status" value="1"/>
</dbReference>
<dbReference type="PROSITE" id="PS51257">
    <property type="entry name" value="PROKAR_LIPOPROTEIN"/>
    <property type="match status" value="1"/>
</dbReference>
<evidence type="ECO:0000256" key="4">
    <source>
        <dbReference type="ARBA" id="ARBA00022729"/>
    </source>
</evidence>
<dbReference type="PROSITE" id="PS01040">
    <property type="entry name" value="SBP_BACTERIAL_5"/>
    <property type="match status" value="1"/>
</dbReference>
<evidence type="ECO:0000313" key="8">
    <source>
        <dbReference type="Proteomes" id="UP001207605"/>
    </source>
</evidence>
<proteinExistence type="inferred from homology"/>
<dbReference type="PANTHER" id="PTHR30290:SF10">
    <property type="entry name" value="PERIPLASMIC OLIGOPEPTIDE-BINDING PROTEIN-RELATED"/>
    <property type="match status" value="1"/>
</dbReference>
<dbReference type="SUPFAM" id="SSF53850">
    <property type="entry name" value="Periplasmic binding protein-like II"/>
    <property type="match status" value="1"/>
</dbReference>
<dbReference type="Proteomes" id="UP001207605">
    <property type="component" value="Unassembled WGS sequence"/>
</dbReference>
<protein>
    <submittedName>
        <fullName evidence="7">Peptide ABC transporter substrate-binding protein</fullName>
    </submittedName>
</protein>
<feature type="signal peptide" evidence="5">
    <location>
        <begin position="1"/>
        <end position="21"/>
    </location>
</feature>
<keyword evidence="4 5" id="KW-0732">Signal</keyword>
<evidence type="ECO:0000256" key="2">
    <source>
        <dbReference type="ARBA" id="ARBA00005695"/>
    </source>
</evidence>